<proteinExistence type="predicted"/>
<gene>
    <name evidence="3" type="ORF">C1SCF055_LOCUS45105</name>
</gene>
<evidence type="ECO:0000313" key="4">
    <source>
        <dbReference type="EMBL" id="CAL4808026.1"/>
    </source>
</evidence>
<name>A0A9P1GTB7_9DINO</name>
<reference evidence="4 5" key="2">
    <citation type="submission" date="2024-05" db="EMBL/GenBank/DDBJ databases">
        <authorList>
            <person name="Chen Y."/>
            <person name="Shah S."/>
            <person name="Dougan E. K."/>
            <person name="Thang M."/>
            <person name="Chan C."/>
        </authorList>
    </citation>
    <scope>NUCLEOTIDE SEQUENCE [LARGE SCALE GENOMIC DNA]</scope>
</reference>
<feature type="compositionally biased region" description="Basic and acidic residues" evidence="1">
    <location>
        <begin position="233"/>
        <end position="248"/>
    </location>
</feature>
<evidence type="ECO:0000256" key="2">
    <source>
        <dbReference type="SAM" id="Phobius"/>
    </source>
</evidence>
<dbReference type="EMBL" id="CAMXCT030006828">
    <property type="protein sequence ID" value="CAL4808026.1"/>
    <property type="molecule type" value="Genomic_DNA"/>
</dbReference>
<keyword evidence="2" id="KW-1133">Transmembrane helix</keyword>
<feature type="transmembrane region" description="Helical" evidence="2">
    <location>
        <begin position="481"/>
        <end position="504"/>
    </location>
</feature>
<keyword evidence="5" id="KW-1185">Reference proteome</keyword>
<keyword evidence="2" id="KW-0812">Transmembrane</keyword>
<evidence type="ECO:0000313" key="3">
    <source>
        <dbReference type="EMBL" id="CAI4020714.1"/>
    </source>
</evidence>
<feature type="region of interest" description="Disordered" evidence="1">
    <location>
        <begin position="198"/>
        <end position="248"/>
    </location>
</feature>
<dbReference type="Proteomes" id="UP001152797">
    <property type="component" value="Unassembled WGS sequence"/>
</dbReference>
<reference evidence="3" key="1">
    <citation type="submission" date="2022-10" db="EMBL/GenBank/DDBJ databases">
        <authorList>
            <person name="Chen Y."/>
            <person name="Dougan E. K."/>
            <person name="Chan C."/>
            <person name="Rhodes N."/>
            <person name="Thang M."/>
        </authorList>
    </citation>
    <scope>NUCLEOTIDE SEQUENCE</scope>
</reference>
<dbReference type="EMBL" id="CAMXCT010006828">
    <property type="protein sequence ID" value="CAI4020714.1"/>
    <property type="molecule type" value="Genomic_DNA"/>
</dbReference>
<sequence>MAGNAWQAYSLVIRSCVACFVEAAQVKVEDVPEMDFDVWVCFVPAITSFFFCFTASLGMNLMRRPIPGLALLYIVCASILVAFQAEFLQALAELRSLEDPRIQSAVFDSGKLFKEGSKAFDYVWEKEGCQLIVPISQRAQLANLTDLASIIDGPTVAPLQNVALRCLERPLSPASFLARKVAQEAVAYPPCVVLHRARARSSSQEGRPRSGSSRASSRRSSRGPRGAALAPLARERSPERFDVPEQHKSSWLPREFEGLRRGQSARPFENSEELLMAPACLMRGSHLPGRIPNSGSMPALPEGSPRRVKQAQTLLSLVADSRPGNHKRDPHVAQCLQGIARRTAMVTKGARQIAEMGYEEEELPSRRFSPNCAMAVFEVSDAVNPDTLEAFQIQQNPEELQDISRYLRAPRCNEPLTLKASLFPSIVQEFCLSQDSRSFKGRVQSCQTAGLELLWENTDSADRNSLYCSCWVAVFDLIESVFLFTSSMLLSYWTAVLCVLYVAVEPCLLKRGAAGQLEARPLWDEKGSEQTEISRKVRGLNIEEC</sequence>
<dbReference type="EMBL" id="CAMXCT020006828">
    <property type="protein sequence ID" value="CAL1174089.1"/>
    <property type="molecule type" value="Genomic_DNA"/>
</dbReference>
<accession>A0A9P1GTB7</accession>
<feature type="transmembrane region" description="Helical" evidence="2">
    <location>
        <begin position="36"/>
        <end position="58"/>
    </location>
</feature>
<evidence type="ECO:0000256" key="1">
    <source>
        <dbReference type="SAM" id="MobiDB-lite"/>
    </source>
</evidence>
<protein>
    <submittedName>
        <fullName evidence="3">Uncharacterized protein</fullName>
    </submittedName>
</protein>
<feature type="transmembrane region" description="Helical" evidence="2">
    <location>
        <begin position="70"/>
        <end position="92"/>
    </location>
</feature>
<dbReference type="AlphaFoldDB" id="A0A9P1GTB7"/>
<comment type="caution">
    <text evidence="3">The sequence shown here is derived from an EMBL/GenBank/DDBJ whole genome shotgun (WGS) entry which is preliminary data.</text>
</comment>
<keyword evidence="2" id="KW-0472">Membrane</keyword>
<dbReference type="OrthoDB" id="440589at2759"/>
<evidence type="ECO:0000313" key="5">
    <source>
        <dbReference type="Proteomes" id="UP001152797"/>
    </source>
</evidence>
<organism evidence="3">
    <name type="scientific">Cladocopium goreaui</name>
    <dbReference type="NCBI Taxonomy" id="2562237"/>
    <lineage>
        <taxon>Eukaryota</taxon>
        <taxon>Sar</taxon>
        <taxon>Alveolata</taxon>
        <taxon>Dinophyceae</taxon>
        <taxon>Suessiales</taxon>
        <taxon>Symbiodiniaceae</taxon>
        <taxon>Cladocopium</taxon>
    </lineage>
</organism>